<feature type="transmembrane region" description="Helical" evidence="11">
    <location>
        <begin position="310"/>
        <end position="333"/>
    </location>
</feature>
<keyword evidence="4 11" id="KW-1133">Transmembrane helix</keyword>
<evidence type="ECO:0000256" key="2">
    <source>
        <dbReference type="ARBA" id="ARBA00022475"/>
    </source>
</evidence>
<evidence type="ECO:0000256" key="8">
    <source>
        <dbReference type="ARBA" id="ARBA00023170"/>
    </source>
</evidence>
<dbReference type="InterPro" id="IPR000276">
    <property type="entry name" value="GPCR_Rhodpsn"/>
</dbReference>
<keyword evidence="2" id="KW-1003">Cell membrane</keyword>
<evidence type="ECO:0000256" key="1">
    <source>
        <dbReference type="ARBA" id="ARBA00004651"/>
    </source>
</evidence>
<dbReference type="GO" id="GO:0030425">
    <property type="term" value="C:dendrite"/>
    <property type="evidence" value="ECO:0000318"/>
    <property type="project" value="GO_Central"/>
</dbReference>
<gene>
    <name evidence="13" type="ORF">NEMVEDRAFT_v1g213360</name>
</gene>
<dbReference type="GO" id="GO:0005886">
    <property type="term" value="C:plasma membrane"/>
    <property type="evidence" value="ECO:0000318"/>
    <property type="project" value="GO_Central"/>
</dbReference>
<evidence type="ECO:0000256" key="4">
    <source>
        <dbReference type="ARBA" id="ARBA00022989"/>
    </source>
</evidence>
<keyword evidence="7" id="KW-1015">Disulfide bond</keyword>
<evidence type="ECO:0000313" key="13">
    <source>
        <dbReference type="EMBL" id="EDO36054.1"/>
    </source>
</evidence>
<keyword evidence="6 11" id="KW-0472">Membrane</keyword>
<dbReference type="EMBL" id="DS469680">
    <property type="protein sequence ID" value="EDO36054.1"/>
    <property type="molecule type" value="Genomic_DNA"/>
</dbReference>
<dbReference type="SUPFAM" id="SSF81321">
    <property type="entry name" value="Family A G protein-coupled receptor-like"/>
    <property type="match status" value="1"/>
</dbReference>
<dbReference type="CDD" id="cd00637">
    <property type="entry name" value="7tm_classA_rhodopsin-like"/>
    <property type="match status" value="1"/>
</dbReference>
<evidence type="ECO:0000256" key="11">
    <source>
        <dbReference type="SAM" id="Phobius"/>
    </source>
</evidence>
<dbReference type="PANTHER" id="PTHR24248">
    <property type="entry name" value="ADRENERGIC RECEPTOR-RELATED G-PROTEIN COUPLED RECEPTOR"/>
    <property type="match status" value="1"/>
</dbReference>
<dbReference type="AlphaFoldDB" id="A7SJS9"/>
<dbReference type="InterPro" id="IPR017452">
    <property type="entry name" value="GPCR_Rhodpsn_7TM"/>
</dbReference>
<dbReference type="GO" id="GO:0007187">
    <property type="term" value="P:G protein-coupled receptor signaling pathway, coupled to cyclic nucleotide second messenger"/>
    <property type="evidence" value="ECO:0000318"/>
    <property type="project" value="GO_Central"/>
</dbReference>
<keyword evidence="14" id="KW-1185">Reference proteome</keyword>
<feature type="transmembrane region" description="Helical" evidence="11">
    <location>
        <begin position="274"/>
        <end position="298"/>
    </location>
</feature>
<dbReference type="GO" id="GO:0007268">
    <property type="term" value="P:chemical synaptic transmission"/>
    <property type="evidence" value="ECO:0000318"/>
    <property type="project" value="GO_Central"/>
</dbReference>
<evidence type="ECO:0000256" key="7">
    <source>
        <dbReference type="ARBA" id="ARBA00023157"/>
    </source>
</evidence>
<dbReference type="Proteomes" id="UP000001593">
    <property type="component" value="Unassembled WGS sequence"/>
</dbReference>
<feature type="transmembrane region" description="Helical" evidence="11">
    <location>
        <begin position="137"/>
        <end position="154"/>
    </location>
</feature>
<dbReference type="FunFam" id="1.20.1070.10:FF:000746">
    <property type="entry name" value="Predicted protein"/>
    <property type="match status" value="1"/>
</dbReference>
<dbReference type="GO" id="GO:0045202">
    <property type="term" value="C:synapse"/>
    <property type="evidence" value="ECO:0007669"/>
    <property type="project" value="GOC"/>
</dbReference>
<dbReference type="GO" id="GO:0030594">
    <property type="term" value="F:neurotransmitter receptor activity"/>
    <property type="evidence" value="ECO:0000318"/>
    <property type="project" value="GO_Central"/>
</dbReference>
<dbReference type="HOGENOM" id="CLU_009579_11_5_1"/>
<feature type="transmembrane region" description="Helical" evidence="11">
    <location>
        <begin position="57"/>
        <end position="84"/>
    </location>
</feature>
<feature type="transmembrane region" description="Helical" evidence="11">
    <location>
        <begin position="96"/>
        <end position="117"/>
    </location>
</feature>
<name>A7SJS9_NEMVE</name>
<dbReference type="KEGG" id="nve:5507462"/>
<evidence type="ECO:0000256" key="5">
    <source>
        <dbReference type="ARBA" id="ARBA00023040"/>
    </source>
</evidence>
<sequence>MEGKRPLNFTNLIPPSIGQQTSNLSVPGNLLLGGDLLLLTDTTSSDAHSYCDYSLDLVFLVVDAFLGVLILAGNLFTCAVFIFGGNLRRSSSYMNVFLLSLSVSDILLALIVIPSYGSHCTGCRHSLSSFCWMFEGGKDYTFLASVFNLSAISYDRYLAVFKPLLYSIQMSPRRVLALLLLVWVLPGMLAALRNTWQHMSDHALVARININYTYILLFVFVIIPITLVSVVNFRIIQAIKKQSRRVKGAATPNGTLAGITLMLRDTHEARRVKGTVACVLVVALFVTCWLPRACYFFLRLSGRPEVEIRLLMKMSVSFLLFQSSLNPVVYSFYRTDFRQAAKRVLRCDGR</sequence>
<dbReference type="PANTHER" id="PTHR24248:SF125">
    <property type="entry name" value="DOPAMINE D2-LIKE RECEPTOR"/>
    <property type="match status" value="1"/>
</dbReference>
<dbReference type="eggNOG" id="KOG3656">
    <property type="taxonomic scope" value="Eukaryota"/>
</dbReference>
<evidence type="ECO:0000256" key="9">
    <source>
        <dbReference type="ARBA" id="ARBA00023224"/>
    </source>
</evidence>
<dbReference type="Pfam" id="PF00001">
    <property type="entry name" value="7tm_1"/>
    <property type="match status" value="1"/>
</dbReference>
<keyword evidence="5 10" id="KW-0297">G-protein coupled receptor</keyword>
<dbReference type="OMA" id="MYISAPA"/>
<evidence type="ECO:0000259" key="12">
    <source>
        <dbReference type="PROSITE" id="PS50262"/>
    </source>
</evidence>
<feature type="transmembrane region" description="Helical" evidence="11">
    <location>
        <begin position="212"/>
        <end position="235"/>
    </location>
</feature>
<dbReference type="PRINTS" id="PR00237">
    <property type="entry name" value="GPCRRHODOPSN"/>
</dbReference>
<dbReference type="InParanoid" id="A7SJS9"/>
<dbReference type="OrthoDB" id="6147321at2759"/>
<evidence type="ECO:0000256" key="3">
    <source>
        <dbReference type="ARBA" id="ARBA00022692"/>
    </source>
</evidence>
<dbReference type="PhylomeDB" id="A7SJS9"/>
<protein>
    <recommendedName>
        <fullName evidence="12">G-protein coupled receptors family 1 profile domain-containing protein</fullName>
    </recommendedName>
</protein>
<dbReference type="PROSITE" id="PS50262">
    <property type="entry name" value="G_PROTEIN_RECEP_F1_2"/>
    <property type="match status" value="1"/>
</dbReference>
<evidence type="ECO:0000313" key="14">
    <source>
        <dbReference type="Proteomes" id="UP000001593"/>
    </source>
</evidence>
<keyword evidence="3 10" id="KW-0812">Transmembrane</keyword>
<reference evidence="13 14" key="1">
    <citation type="journal article" date="2007" name="Science">
        <title>Sea anemone genome reveals ancestral eumetazoan gene repertoire and genomic organization.</title>
        <authorList>
            <person name="Putnam N.H."/>
            <person name="Srivastava M."/>
            <person name="Hellsten U."/>
            <person name="Dirks B."/>
            <person name="Chapman J."/>
            <person name="Salamov A."/>
            <person name="Terry A."/>
            <person name="Shapiro H."/>
            <person name="Lindquist E."/>
            <person name="Kapitonov V.V."/>
            <person name="Jurka J."/>
            <person name="Genikhovich G."/>
            <person name="Grigoriev I.V."/>
            <person name="Lucas S.M."/>
            <person name="Steele R.E."/>
            <person name="Finnerty J.R."/>
            <person name="Technau U."/>
            <person name="Martindale M.Q."/>
            <person name="Rokhsar D.S."/>
        </authorList>
    </citation>
    <scope>NUCLEOTIDE SEQUENCE [LARGE SCALE GENOMIC DNA]</scope>
    <source>
        <strain evidence="14">CH2 X CH6</strain>
    </source>
</reference>
<keyword evidence="9 10" id="KW-0807">Transducer</keyword>
<accession>A7SJS9</accession>
<feature type="domain" description="G-protein coupled receptors family 1 profile" evidence="12">
    <location>
        <begin position="73"/>
        <end position="330"/>
    </location>
</feature>
<dbReference type="GO" id="GO:0004993">
    <property type="term" value="F:G protein-coupled serotonin receptor activity"/>
    <property type="evidence" value="ECO:0000318"/>
    <property type="project" value="GO_Central"/>
</dbReference>
<comment type="subcellular location">
    <subcellularLocation>
        <location evidence="1">Cell membrane</location>
        <topology evidence="1">Multi-pass membrane protein</topology>
    </subcellularLocation>
</comment>
<dbReference type="Gene3D" id="1.20.1070.10">
    <property type="entry name" value="Rhodopsin 7-helix transmembrane proteins"/>
    <property type="match status" value="1"/>
</dbReference>
<comment type="similarity">
    <text evidence="10">Belongs to the G-protein coupled receptor 1 family.</text>
</comment>
<feature type="transmembrane region" description="Helical" evidence="11">
    <location>
        <begin position="175"/>
        <end position="192"/>
    </location>
</feature>
<dbReference type="STRING" id="45351.A7SJS9"/>
<dbReference type="PROSITE" id="PS00237">
    <property type="entry name" value="G_PROTEIN_RECEP_F1_1"/>
    <property type="match status" value="1"/>
</dbReference>
<evidence type="ECO:0000256" key="10">
    <source>
        <dbReference type="RuleBase" id="RU000688"/>
    </source>
</evidence>
<keyword evidence="8 10" id="KW-0675">Receptor</keyword>
<evidence type="ECO:0000256" key="6">
    <source>
        <dbReference type="ARBA" id="ARBA00023136"/>
    </source>
</evidence>
<organism evidence="13 14">
    <name type="scientific">Nematostella vectensis</name>
    <name type="common">Starlet sea anemone</name>
    <dbReference type="NCBI Taxonomy" id="45351"/>
    <lineage>
        <taxon>Eukaryota</taxon>
        <taxon>Metazoa</taxon>
        <taxon>Cnidaria</taxon>
        <taxon>Anthozoa</taxon>
        <taxon>Hexacorallia</taxon>
        <taxon>Actiniaria</taxon>
        <taxon>Edwardsiidae</taxon>
        <taxon>Nematostella</taxon>
    </lineage>
</organism>
<proteinExistence type="inferred from homology"/>